<dbReference type="PANTHER" id="PTHR30115:SF11">
    <property type="entry name" value="NITROGEN REGULATORY PROTEIN P-II HOMOLOG"/>
    <property type="match status" value="1"/>
</dbReference>
<protein>
    <submittedName>
        <fullName evidence="2">Nitrogen regulatory protein P-II</fullName>
    </submittedName>
</protein>
<dbReference type="InterPro" id="IPR011322">
    <property type="entry name" value="N-reg_PII-like_a/b"/>
</dbReference>
<accession>A0A286RH01</accession>
<organism evidence="2 3">
    <name type="scientific">Thermogutta terrifontis</name>
    <dbReference type="NCBI Taxonomy" id="1331910"/>
    <lineage>
        <taxon>Bacteria</taxon>
        <taxon>Pseudomonadati</taxon>
        <taxon>Planctomycetota</taxon>
        <taxon>Planctomycetia</taxon>
        <taxon>Pirellulales</taxon>
        <taxon>Thermoguttaceae</taxon>
        <taxon>Thermogutta</taxon>
    </lineage>
</organism>
<gene>
    <name evidence="2" type="ORF">THTE_2628</name>
</gene>
<dbReference type="InterPro" id="IPR002187">
    <property type="entry name" value="N-reg_PII"/>
</dbReference>
<dbReference type="EMBL" id="CP018477">
    <property type="protein sequence ID" value="ASV75230.1"/>
    <property type="molecule type" value="Genomic_DNA"/>
</dbReference>
<keyword evidence="3" id="KW-1185">Reference proteome</keyword>
<dbReference type="PANTHER" id="PTHR30115">
    <property type="entry name" value="NITROGEN REGULATORY PROTEIN P-II"/>
    <property type="match status" value="1"/>
</dbReference>
<dbReference type="GO" id="GO:0006808">
    <property type="term" value="P:regulation of nitrogen utilization"/>
    <property type="evidence" value="ECO:0007669"/>
    <property type="project" value="InterPro"/>
</dbReference>
<reference evidence="2 3" key="1">
    <citation type="journal article" name="Front. Microbiol.">
        <title>Sugar Metabolism of the First Thermophilic Planctomycete Thermogutta terrifontis: Comparative Genomic and Transcriptomic Approaches.</title>
        <authorList>
            <person name="Elcheninov A.G."/>
            <person name="Menzel P."/>
            <person name="Gudbergsdottir S.R."/>
            <person name="Slesarev A.I."/>
            <person name="Kadnikov V.V."/>
            <person name="Krogh A."/>
            <person name="Bonch-Osmolovskaya E.A."/>
            <person name="Peng X."/>
            <person name="Kublanov I.V."/>
        </authorList>
    </citation>
    <scope>NUCLEOTIDE SEQUENCE [LARGE SCALE GENOMIC DNA]</scope>
    <source>
        <strain evidence="2 3">R1</strain>
    </source>
</reference>
<dbReference type="Pfam" id="PF00543">
    <property type="entry name" value="P-II"/>
    <property type="match status" value="1"/>
</dbReference>
<proteinExistence type="predicted"/>
<dbReference type="Gene3D" id="3.30.70.120">
    <property type="match status" value="1"/>
</dbReference>
<keyword evidence="1" id="KW-0597">Phosphoprotein</keyword>
<evidence type="ECO:0000256" key="1">
    <source>
        <dbReference type="PIRSR" id="PIRSR602187-50"/>
    </source>
</evidence>
<dbReference type="KEGG" id="ttf:THTE_2628"/>
<dbReference type="GO" id="GO:0005829">
    <property type="term" value="C:cytosol"/>
    <property type="evidence" value="ECO:0007669"/>
    <property type="project" value="TreeGrafter"/>
</dbReference>
<dbReference type="SMART" id="SM00938">
    <property type="entry name" value="P-II"/>
    <property type="match status" value="1"/>
</dbReference>
<name>A0A286RH01_9BACT</name>
<evidence type="ECO:0000313" key="3">
    <source>
        <dbReference type="Proteomes" id="UP000215086"/>
    </source>
</evidence>
<dbReference type="InterPro" id="IPR015867">
    <property type="entry name" value="N-reg_PII/ATP_PRibTrfase_C"/>
</dbReference>
<sequence length="88" mass="9653">MTVCDAQGFGRQRGHTDTYRGHEYKAKLLRKIALEIVVNDDFLERTVNTIVQVARTGQEGAIGDGKIFVLPVEEAIQIEDGLRGPGAV</sequence>
<dbReference type="PROSITE" id="PS51343">
    <property type="entry name" value="PII_GLNB_DOM"/>
    <property type="match status" value="1"/>
</dbReference>
<feature type="modified residue" description="O-UMP-tyrosine" evidence="1">
    <location>
        <position position="24"/>
    </location>
</feature>
<dbReference type="Proteomes" id="UP000215086">
    <property type="component" value="Chromosome"/>
</dbReference>
<dbReference type="AlphaFoldDB" id="A0A286RH01"/>
<dbReference type="SUPFAM" id="SSF54913">
    <property type="entry name" value="GlnB-like"/>
    <property type="match status" value="1"/>
</dbReference>
<dbReference type="GO" id="GO:0005524">
    <property type="term" value="F:ATP binding"/>
    <property type="evidence" value="ECO:0007669"/>
    <property type="project" value="TreeGrafter"/>
</dbReference>
<dbReference type="GO" id="GO:0030234">
    <property type="term" value="F:enzyme regulator activity"/>
    <property type="evidence" value="ECO:0007669"/>
    <property type="project" value="InterPro"/>
</dbReference>
<evidence type="ECO:0000313" key="2">
    <source>
        <dbReference type="EMBL" id="ASV75230.1"/>
    </source>
</evidence>